<dbReference type="Pfam" id="PF13532">
    <property type="entry name" value="2OG-FeII_Oxy_2"/>
    <property type="match status" value="1"/>
</dbReference>
<proteinExistence type="inferred from homology"/>
<feature type="region of interest" description="Disordered" evidence="2">
    <location>
        <begin position="82"/>
        <end position="120"/>
    </location>
</feature>
<feature type="compositionally biased region" description="Basic and acidic residues" evidence="2">
    <location>
        <begin position="1067"/>
        <end position="1089"/>
    </location>
</feature>
<dbReference type="InterPro" id="IPR057088">
    <property type="entry name" value="GLRG_09195_Thiored"/>
</dbReference>
<accession>A0A194VFK8</accession>
<feature type="region of interest" description="Disordered" evidence="2">
    <location>
        <begin position="469"/>
        <end position="516"/>
    </location>
</feature>
<name>A0A194VFK8_CYTMA</name>
<dbReference type="EMBL" id="KN714825">
    <property type="protein sequence ID" value="KUI62659.1"/>
    <property type="molecule type" value="Genomic_DNA"/>
</dbReference>
<dbReference type="GO" id="GO:0006307">
    <property type="term" value="P:DNA alkylation repair"/>
    <property type="evidence" value="ECO:0007669"/>
    <property type="project" value="InterPro"/>
</dbReference>
<dbReference type="InterPro" id="IPR036380">
    <property type="entry name" value="Isochorismatase-like_sf"/>
</dbReference>
<dbReference type="PANTHER" id="PTHR31212">
    <property type="entry name" value="ALPHA-KETOGLUTARATE-DEPENDENT DIOXYGENASE ALKB HOMOLOG 3"/>
    <property type="match status" value="1"/>
</dbReference>
<feature type="region of interest" description="Disordered" evidence="2">
    <location>
        <begin position="648"/>
        <end position="701"/>
    </location>
</feature>
<dbReference type="Proteomes" id="UP000078576">
    <property type="component" value="Unassembled WGS sequence"/>
</dbReference>
<protein>
    <recommendedName>
        <fullName evidence="3">Fe2OG dioxygenase domain-containing protein</fullName>
    </recommendedName>
</protein>
<dbReference type="Gene3D" id="1.20.1050.130">
    <property type="match status" value="1"/>
</dbReference>
<feature type="compositionally biased region" description="Polar residues" evidence="2">
    <location>
        <begin position="263"/>
        <end position="277"/>
    </location>
</feature>
<dbReference type="InterPro" id="IPR027450">
    <property type="entry name" value="AlkB-like"/>
</dbReference>
<keyword evidence="5" id="KW-1185">Reference proteome</keyword>
<dbReference type="SUPFAM" id="SSF52499">
    <property type="entry name" value="Isochorismatase-like hydrolases"/>
    <property type="match status" value="1"/>
</dbReference>
<organism evidence="4 5">
    <name type="scientific">Cytospora mali</name>
    <name type="common">Apple Valsa canker fungus</name>
    <name type="synonym">Valsa mali</name>
    <dbReference type="NCBI Taxonomy" id="578113"/>
    <lineage>
        <taxon>Eukaryota</taxon>
        <taxon>Fungi</taxon>
        <taxon>Dikarya</taxon>
        <taxon>Ascomycota</taxon>
        <taxon>Pezizomycotina</taxon>
        <taxon>Sordariomycetes</taxon>
        <taxon>Sordariomycetidae</taxon>
        <taxon>Diaporthales</taxon>
        <taxon>Cytosporaceae</taxon>
        <taxon>Cytospora</taxon>
    </lineage>
</organism>
<dbReference type="Pfam" id="PF00857">
    <property type="entry name" value="Isochorismatase"/>
    <property type="match status" value="1"/>
</dbReference>
<dbReference type="AlphaFoldDB" id="A0A194VFK8"/>
<sequence>MSNLLPINPADFPDVPTKKAFIAIDLQNDFLAEDGALPVSQPDGMVDNIVKLAAAVRNSGYGEVVWVRSQFDTNRAVGEQQIITADTPQLPEGSDTPPTAATSARARTSRASPPELTPLEADPEAFLSTVSSDQPGSGETKPQCVRKGTKGVELLPAIAAAKGPTDYAMTKTYYSAFQSGQLLHLLRRHFATELYICGALCNVSVYATALAASSYGFDITIVEDCCGIRSEMRHMNARRKLTELTGCEFATAADIIPTLKPKSPSSAERSRPSTTLRMDSPAQIPPEVIAAMTAGGRQSPSRGGQGISSTGPANVSVASHEKPQPGPAQSQAESAVQSVVKTSRGKAEDKQSQPRANAQGHESGPDSGQMQLKDMMAAIEASRHESQPTYKTPVHKVQKEAPKSTVINKAVPSSASSGLAGATPTNSKMLDAKLITDFVPTEELLMAKTPDHISKGDWPVVLRKPESPVTRSAKLTAHRTEKPEGVAAQESTEDASKMAKDSTIKPTTSEPLCEGDTTLASPLLPTSILSGLFERLCTEVHFLKMMHQGGEVPRFVAVQGSVSSDGTQPVYRHPSDETLPCVPFTPAVQAIKKEVEKQVGHEMNHVLIQCYRGGNDYISEHSDKTLDIVKGSYIANVSLGAERTMVFRTKRDASSKEGTTPRTPSEAAEKRDDSPKDGEEEMSLKPSTTETNSPTKRQTIRVPMPHNSLLQMGLSTNAKWLHGIRPDKRPLSQRSPKELAFNGYRISLTFRHIGTFLSPPADPDGEPLIWGQGAVAKTREHAQPVVNGQTEQAIAMLKAFGWENNSSEFDWGESYGRGFDVLHMKSAPRYFSCGDTMVDGRVRIALAELCVKYARGSIGTSKNTTKNDPSSKNNSVGEAVIPVKFVVDDADRTTVTGDIAILLYLDARYPRKKGTEADIARLYTRFHAAIALGHRWKSLWPRAGAGKTAAEKRDLIKTLVRDDMGIFNTWLYESLERIGGGSSSGEGGSGTGELFLVGGAEPSIADYAFWPVMYDIAEEWKRADGGIEELWVEREKYTTLKKYYVDFSRRRSVVSIFGEGAGALGSEGKKQGGDGKEKVEGDRRDEEAGGKQLRKPAGNGKGEI</sequence>
<feature type="compositionally biased region" description="Polar residues" evidence="2">
    <location>
        <begin position="405"/>
        <end position="425"/>
    </location>
</feature>
<feature type="region of interest" description="Disordered" evidence="2">
    <location>
        <begin position="1061"/>
        <end position="1104"/>
    </location>
</feature>
<evidence type="ECO:0000256" key="1">
    <source>
        <dbReference type="ARBA" id="ARBA00006336"/>
    </source>
</evidence>
<dbReference type="Pfam" id="PF24470">
    <property type="entry name" value="Thiored_Isochorism"/>
    <property type="match status" value="1"/>
</dbReference>
<feature type="compositionally biased region" description="Polar residues" evidence="2">
    <location>
        <begin position="327"/>
        <end position="341"/>
    </location>
</feature>
<feature type="domain" description="Fe2OG dioxygenase" evidence="3">
    <location>
        <begin position="602"/>
        <end position="754"/>
    </location>
</feature>
<dbReference type="Gene3D" id="3.40.50.850">
    <property type="entry name" value="Isochorismatase-like"/>
    <property type="match status" value="1"/>
</dbReference>
<feature type="compositionally biased region" description="Basic and acidic residues" evidence="2">
    <location>
        <begin position="494"/>
        <end position="503"/>
    </location>
</feature>
<dbReference type="OrthoDB" id="445341at2759"/>
<gene>
    <name evidence="4" type="ORF">VP1G_09779</name>
</gene>
<reference evidence="5" key="1">
    <citation type="submission" date="2014-12" db="EMBL/GenBank/DDBJ databases">
        <title>Genome Sequence of Valsa Canker Pathogens Uncovers a Specific Adaption of Colonization on Woody Bark.</title>
        <authorList>
            <person name="Yin Z."/>
            <person name="Liu H."/>
            <person name="Gao X."/>
            <person name="Li Z."/>
            <person name="Song N."/>
            <person name="Ke X."/>
            <person name="Dai Q."/>
            <person name="Wu Y."/>
            <person name="Sun Y."/>
            <person name="Xu J.-R."/>
            <person name="Kang Z.K."/>
            <person name="Wang L."/>
            <person name="Huang L."/>
        </authorList>
    </citation>
    <scope>NUCLEOTIDE SEQUENCE [LARGE SCALE GENOMIC DNA]</scope>
    <source>
        <strain evidence="5">SXYL134</strain>
    </source>
</reference>
<dbReference type="SUPFAM" id="SSF51197">
    <property type="entry name" value="Clavaminate synthase-like"/>
    <property type="match status" value="1"/>
</dbReference>
<dbReference type="InterPro" id="IPR000868">
    <property type="entry name" value="Isochorismatase-like_dom"/>
</dbReference>
<comment type="similarity">
    <text evidence="1">Belongs to the isochorismatase family.</text>
</comment>
<dbReference type="PROSITE" id="PS51471">
    <property type="entry name" value="FE2OG_OXY"/>
    <property type="match status" value="1"/>
</dbReference>
<dbReference type="InterPro" id="IPR005123">
    <property type="entry name" value="Oxoglu/Fe-dep_dioxygenase_dom"/>
</dbReference>
<feature type="compositionally biased region" description="Polar residues" evidence="2">
    <location>
        <begin position="685"/>
        <end position="697"/>
    </location>
</feature>
<feature type="compositionally biased region" description="Low complexity" evidence="2">
    <location>
        <begin position="96"/>
        <end position="114"/>
    </location>
</feature>
<dbReference type="InterPro" id="IPR032854">
    <property type="entry name" value="ALKBH3"/>
</dbReference>
<dbReference type="GO" id="GO:0051213">
    <property type="term" value="F:dioxygenase activity"/>
    <property type="evidence" value="ECO:0007669"/>
    <property type="project" value="InterPro"/>
</dbReference>
<feature type="compositionally biased region" description="Basic and acidic residues" evidence="2">
    <location>
        <begin position="667"/>
        <end position="677"/>
    </location>
</feature>
<evidence type="ECO:0000259" key="3">
    <source>
        <dbReference type="PROSITE" id="PS51471"/>
    </source>
</evidence>
<evidence type="ECO:0000313" key="5">
    <source>
        <dbReference type="Proteomes" id="UP000078576"/>
    </source>
</evidence>
<dbReference type="Gene3D" id="2.60.120.590">
    <property type="entry name" value="Alpha-ketoglutarate-dependent dioxygenase AlkB-like"/>
    <property type="match status" value="1"/>
</dbReference>
<dbReference type="PANTHER" id="PTHR31212:SF5">
    <property type="entry name" value="ISOCHORISMATASE FAMILY PROTEIN FAMILY (AFU_ORTHOLOGUE AFUA_3G14500)"/>
    <property type="match status" value="1"/>
</dbReference>
<dbReference type="STRING" id="694573.A0A194VFK8"/>
<feature type="region of interest" description="Disordered" evidence="2">
    <location>
        <begin position="258"/>
        <end position="369"/>
    </location>
</feature>
<dbReference type="CDD" id="cd00431">
    <property type="entry name" value="cysteine_hydrolases"/>
    <property type="match status" value="1"/>
</dbReference>
<evidence type="ECO:0000256" key="2">
    <source>
        <dbReference type="SAM" id="MobiDB-lite"/>
    </source>
</evidence>
<feature type="region of interest" description="Disordered" evidence="2">
    <location>
        <begin position="383"/>
        <end position="425"/>
    </location>
</feature>
<evidence type="ECO:0000313" key="4">
    <source>
        <dbReference type="EMBL" id="KUI62659.1"/>
    </source>
</evidence>
<dbReference type="InterPro" id="IPR037151">
    <property type="entry name" value="AlkB-like_sf"/>
</dbReference>